<accession>A0A328AXQ4</accession>
<keyword evidence="1" id="KW-0472">Membrane</keyword>
<dbReference type="Pfam" id="PF09834">
    <property type="entry name" value="DUF2061"/>
    <property type="match status" value="1"/>
</dbReference>
<keyword evidence="1" id="KW-0812">Transmembrane</keyword>
<dbReference type="InterPro" id="IPR018638">
    <property type="entry name" value="DUF2061_membrane"/>
</dbReference>
<evidence type="ECO:0000313" key="4">
    <source>
        <dbReference type="Proteomes" id="UP000249842"/>
    </source>
</evidence>
<protein>
    <submittedName>
        <fullName evidence="3">DUF2061 domain-containing protein</fullName>
    </submittedName>
</protein>
<dbReference type="EMBL" id="QFYP01000001">
    <property type="protein sequence ID" value="RAK59055.1"/>
    <property type="molecule type" value="Genomic_DNA"/>
</dbReference>
<evidence type="ECO:0000256" key="1">
    <source>
        <dbReference type="SAM" id="Phobius"/>
    </source>
</evidence>
<proteinExistence type="predicted"/>
<comment type="caution">
    <text evidence="3">The sequence shown here is derived from an EMBL/GenBank/DDBJ whole genome shotgun (WGS) entry which is preliminary data.</text>
</comment>
<sequence>MLFRAPEAHSRSFVKAVSWRILGSIDTFVISYFITGHLVFAASIASVESFTKIGLFYFHERIWAVVPWGRPAAIEIDPEAVAAQPPVSQQPVAARAAA</sequence>
<feature type="domain" description="DUF2061" evidence="2">
    <location>
        <begin position="14"/>
        <end position="64"/>
    </location>
</feature>
<evidence type="ECO:0000259" key="2">
    <source>
        <dbReference type="Pfam" id="PF09834"/>
    </source>
</evidence>
<gene>
    <name evidence="3" type="ORF">DJ021_04170</name>
</gene>
<dbReference type="OrthoDB" id="197461at2"/>
<dbReference type="AlphaFoldDB" id="A0A328AXQ4"/>
<evidence type="ECO:0000313" key="3">
    <source>
        <dbReference type="EMBL" id="RAK59055.1"/>
    </source>
</evidence>
<name>A0A328AXQ4_9CAUL</name>
<reference evidence="4" key="1">
    <citation type="submission" date="2018-05" db="EMBL/GenBank/DDBJ databases">
        <authorList>
            <person name="Li X."/>
        </authorList>
    </citation>
    <scope>NUCLEOTIDE SEQUENCE [LARGE SCALE GENOMIC DNA]</scope>
    <source>
        <strain evidence="4">HKS-05</strain>
    </source>
</reference>
<dbReference type="RefSeq" id="WP_111456348.1">
    <property type="nucleotide sequence ID" value="NZ_QFYP01000001.1"/>
</dbReference>
<organism evidence="3 4">
    <name type="scientific">Phenylobacterium hankyongense</name>
    <dbReference type="NCBI Taxonomy" id="1813876"/>
    <lineage>
        <taxon>Bacteria</taxon>
        <taxon>Pseudomonadati</taxon>
        <taxon>Pseudomonadota</taxon>
        <taxon>Alphaproteobacteria</taxon>
        <taxon>Caulobacterales</taxon>
        <taxon>Caulobacteraceae</taxon>
        <taxon>Phenylobacterium</taxon>
    </lineage>
</organism>
<keyword evidence="4" id="KW-1185">Reference proteome</keyword>
<dbReference type="Proteomes" id="UP000249842">
    <property type="component" value="Unassembled WGS sequence"/>
</dbReference>
<keyword evidence="1" id="KW-1133">Transmembrane helix</keyword>
<feature type="transmembrane region" description="Helical" evidence="1">
    <location>
        <begin position="21"/>
        <end position="45"/>
    </location>
</feature>